<proteinExistence type="predicted"/>
<evidence type="ECO:0000313" key="1">
    <source>
        <dbReference type="Proteomes" id="UP000095287"/>
    </source>
</evidence>
<keyword evidence="1" id="KW-1185">Reference proteome</keyword>
<dbReference type="AlphaFoldDB" id="A0A1I7YBU0"/>
<organism evidence="1 2">
    <name type="scientific">Steinernema glaseri</name>
    <dbReference type="NCBI Taxonomy" id="37863"/>
    <lineage>
        <taxon>Eukaryota</taxon>
        <taxon>Metazoa</taxon>
        <taxon>Ecdysozoa</taxon>
        <taxon>Nematoda</taxon>
        <taxon>Chromadorea</taxon>
        <taxon>Rhabditida</taxon>
        <taxon>Tylenchina</taxon>
        <taxon>Panagrolaimomorpha</taxon>
        <taxon>Strongyloidoidea</taxon>
        <taxon>Steinernematidae</taxon>
        <taxon>Steinernema</taxon>
    </lineage>
</organism>
<evidence type="ECO:0000313" key="2">
    <source>
        <dbReference type="WBParaSite" id="L893_g14730.t1"/>
    </source>
</evidence>
<dbReference type="WBParaSite" id="L893_g14730.t1">
    <property type="protein sequence ID" value="L893_g14730.t1"/>
    <property type="gene ID" value="L893_g14730"/>
</dbReference>
<dbReference type="Proteomes" id="UP000095287">
    <property type="component" value="Unplaced"/>
</dbReference>
<reference evidence="2" key="1">
    <citation type="submission" date="2016-11" db="UniProtKB">
        <authorList>
            <consortium name="WormBaseParasite"/>
        </authorList>
    </citation>
    <scope>IDENTIFICATION</scope>
</reference>
<name>A0A1I7YBU0_9BILA</name>
<protein>
    <submittedName>
        <fullName evidence="2">Uncharacterized protein</fullName>
    </submittedName>
</protein>
<accession>A0A1I7YBU0</accession>
<sequence>MGAFQAPSLSVIVLRSQKSICPGDKMRLTGSRESKHGVLRSKWLSSKTPSARSFEDYLHSAVAFQNRCLFCFWCGYIRSDMDKWVHWGRSCYKDRRQRDAVQFLSSAATCGPNPSASPKLIYNRITRK</sequence>